<keyword evidence="2 3" id="KW-0175">Coiled coil</keyword>
<evidence type="ECO:0000313" key="5">
    <source>
        <dbReference type="EMBL" id="KAJ3179567.1"/>
    </source>
</evidence>
<dbReference type="GO" id="GO:0007059">
    <property type="term" value="P:chromosome segregation"/>
    <property type="evidence" value="ECO:0007669"/>
    <property type="project" value="TreeGrafter"/>
</dbReference>
<evidence type="ECO:0000256" key="2">
    <source>
        <dbReference type="ARBA" id="ARBA00023054"/>
    </source>
</evidence>
<evidence type="ECO:0000256" key="1">
    <source>
        <dbReference type="ARBA" id="ARBA00007429"/>
    </source>
</evidence>
<feature type="compositionally biased region" description="Polar residues" evidence="4">
    <location>
        <begin position="587"/>
        <end position="602"/>
    </location>
</feature>
<feature type="region of interest" description="Disordered" evidence="4">
    <location>
        <begin position="167"/>
        <end position="202"/>
    </location>
</feature>
<dbReference type="InterPro" id="IPR033494">
    <property type="entry name" value="NUDE"/>
</dbReference>
<sequence>MEATDDATGRLQAELSEVKRQLAEFQAEIKEHEDFRTESKELETELERELEDVRAINDKLSRENADLKAKQAALQSEANNNLTAMQGELERLRASDAANRERVRDLETAFSELEQTHRATEASAATSLAQFAELAERAAFLEEEVDAKRVMEGDMQRLRDQIREHEEELARQKTRQLASLSSASFSEGEATGSRGKLGEDEMAARKEKYAELRKSGQLFSPTEIAALDTDYKNDTPARRAQQAELRRAFQEEARLSMANMVSRAQALEERMAAVRATYANYRVKTEPNSASRTPVNHTLTPNAANTGGSPQRRTPSPSPTPAKAPSETGTTLMGDSADEDNGNDDGDELEEAGFDDMDADAPPPPPLATTTPAPTTAANGVDVDLLATDAAVTRPEVEANTALAIDKVDKAQDRAAMDGVMDVDHQASFANADGRNSDQLLSPEAAVLRPETEANTELPIGHVDAAQDRAAMEGVQNHTSVEHATTDLLSPEAAVLKPETEANTELPIGHVDAAQDPNTELPIGHVDAAQDRAAMEGVQSHTSVEPAPTDLLSPEAAVLKPDTEANTELLIERVDAAQDRAAMEGVQNHTSAPTAQPATTDLLSPDAAAAAVKKEIAPDTALPIGKVDAAQDRVAMEGVGAPAVGGHAASAAGSSLAP</sequence>
<feature type="compositionally biased region" description="Low complexity" evidence="4">
    <location>
        <begin position="368"/>
        <end position="378"/>
    </location>
</feature>
<proteinExistence type="inferred from homology"/>
<dbReference type="AlphaFoldDB" id="A0AAD5XR16"/>
<dbReference type="PANTHER" id="PTHR10921">
    <property type="entry name" value="NUCLEAR DISTRIBUTION PROTEIN NUDE HOMOLOG 1"/>
    <property type="match status" value="1"/>
</dbReference>
<organism evidence="5 6">
    <name type="scientific">Geranomyces variabilis</name>
    <dbReference type="NCBI Taxonomy" id="109894"/>
    <lineage>
        <taxon>Eukaryota</taxon>
        <taxon>Fungi</taxon>
        <taxon>Fungi incertae sedis</taxon>
        <taxon>Chytridiomycota</taxon>
        <taxon>Chytridiomycota incertae sedis</taxon>
        <taxon>Chytridiomycetes</taxon>
        <taxon>Spizellomycetales</taxon>
        <taxon>Powellomycetaceae</taxon>
        <taxon>Geranomyces</taxon>
    </lineage>
</organism>
<dbReference type="GO" id="GO:0047496">
    <property type="term" value="P:vesicle transport along microtubule"/>
    <property type="evidence" value="ECO:0007669"/>
    <property type="project" value="TreeGrafter"/>
</dbReference>
<feature type="compositionally biased region" description="Acidic residues" evidence="4">
    <location>
        <begin position="336"/>
        <end position="359"/>
    </location>
</feature>
<dbReference type="Proteomes" id="UP001212152">
    <property type="component" value="Unassembled WGS sequence"/>
</dbReference>
<reference evidence="5" key="1">
    <citation type="submission" date="2020-05" db="EMBL/GenBank/DDBJ databases">
        <title>Phylogenomic resolution of chytrid fungi.</title>
        <authorList>
            <person name="Stajich J.E."/>
            <person name="Amses K."/>
            <person name="Simmons R."/>
            <person name="Seto K."/>
            <person name="Myers J."/>
            <person name="Bonds A."/>
            <person name="Quandt C.A."/>
            <person name="Barry K."/>
            <person name="Liu P."/>
            <person name="Grigoriev I."/>
            <person name="Longcore J.E."/>
            <person name="James T.Y."/>
        </authorList>
    </citation>
    <scope>NUCLEOTIDE SEQUENCE</scope>
    <source>
        <strain evidence="5">JEL0379</strain>
    </source>
</reference>
<feature type="region of interest" description="Disordered" evidence="4">
    <location>
        <begin position="533"/>
        <end position="552"/>
    </location>
</feature>
<feature type="compositionally biased region" description="Polar residues" evidence="4">
    <location>
        <begin position="175"/>
        <end position="185"/>
    </location>
</feature>
<accession>A0AAD5XR16</accession>
<dbReference type="GO" id="GO:0008017">
    <property type="term" value="F:microtubule binding"/>
    <property type="evidence" value="ECO:0007669"/>
    <property type="project" value="InterPro"/>
</dbReference>
<keyword evidence="6" id="KW-1185">Reference proteome</keyword>
<dbReference type="GO" id="GO:0051642">
    <property type="term" value="P:centrosome localization"/>
    <property type="evidence" value="ECO:0007669"/>
    <property type="project" value="TreeGrafter"/>
</dbReference>
<feature type="region of interest" description="Disordered" evidence="4">
    <location>
        <begin position="583"/>
        <end position="603"/>
    </location>
</feature>
<comment type="similarity">
    <text evidence="1">Belongs to the nudE family.</text>
</comment>
<feature type="region of interest" description="Disordered" evidence="4">
    <location>
        <begin position="285"/>
        <end position="380"/>
    </location>
</feature>
<comment type="caution">
    <text evidence="5">The sequence shown here is derived from an EMBL/GenBank/DDBJ whole genome shotgun (WGS) entry which is preliminary data.</text>
</comment>
<name>A0AAD5XR16_9FUNG</name>
<dbReference type="EMBL" id="JADGJQ010000020">
    <property type="protein sequence ID" value="KAJ3179567.1"/>
    <property type="molecule type" value="Genomic_DNA"/>
</dbReference>
<dbReference type="PANTHER" id="PTHR10921:SF1">
    <property type="entry name" value="NUCLEAR DISTRIBUTION PROTEIN NUDE HOMOLOG"/>
    <property type="match status" value="1"/>
</dbReference>
<evidence type="ECO:0000313" key="6">
    <source>
        <dbReference type="Proteomes" id="UP001212152"/>
    </source>
</evidence>
<dbReference type="Gene3D" id="6.10.250.1080">
    <property type="match status" value="1"/>
</dbReference>
<protein>
    <submittedName>
        <fullName evidence="5">NADH:ubiquinone oxidoreductase</fullName>
    </submittedName>
</protein>
<dbReference type="GO" id="GO:0000132">
    <property type="term" value="P:establishment of mitotic spindle orientation"/>
    <property type="evidence" value="ECO:0007669"/>
    <property type="project" value="TreeGrafter"/>
</dbReference>
<dbReference type="GO" id="GO:0005871">
    <property type="term" value="C:kinesin complex"/>
    <property type="evidence" value="ECO:0007669"/>
    <property type="project" value="TreeGrafter"/>
</dbReference>
<evidence type="ECO:0000256" key="4">
    <source>
        <dbReference type="SAM" id="MobiDB-lite"/>
    </source>
</evidence>
<dbReference type="GO" id="GO:0000776">
    <property type="term" value="C:kinetochore"/>
    <property type="evidence" value="ECO:0007669"/>
    <property type="project" value="TreeGrafter"/>
</dbReference>
<feature type="compositionally biased region" description="Polar residues" evidence="4">
    <location>
        <begin position="286"/>
        <end position="308"/>
    </location>
</feature>
<dbReference type="GO" id="GO:0007020">
    <property type="term" value="P:microtubule nucleation"/>
    <property type="evidence" value="ECO:0007669"/>
    <property type="project" value="TreeGrafter"/>
</dbReference>
<evidence type="ECO:0000256" key="3">
    <source>
        <dbReference type="SAM" id="Coils"/>
    </source>
</evidence>
<gene>
    <name evidence="5" type="primary">NDE1_2</name>
    <name evidence="5" type="ORF">HDU87_002773</name>
</gene>
<feature type="coiled-coil region" evidence="3">
    <location>
        <begin position="250"/>
        <end position="284"/>
    </location>
</feature>